<comment type="caution">
    <text evidence="2">The sequence shown here is derived from an EMBL/GenBank/DDBJ whole genome shotgun (WGS) entry which is preliminary data.</text>
</comment>
<dbReference type="EMBL" id="CAEQ01001302">
    <property type="protein sequence ID" value="CCD13845.1"/>
    <property type="molecule type" value="Genomic_DNA"/>
</dbReference>
<dbReference type="VEuPathDB" id="TriTrypDB:TcIL3000_0_45360"/>
<sequence length="805" mass="88116">MAPSPVSVGGETLPVSGPAMELFVVLYNGAVSNCEAGFAAMTRAYGDGAQKSAATVVDTLSSVLVSTKAAFKSFTAAAELALLAEQALADGGDDLLTAADRHLLQKHFDFHSIREMAELCVATAKYAYSTASGAVAKRHDTLAKLAYAAATAASPLRLGPLSSLLPVISRLLMVAYHRHTAEHHYRQDKVPNMSVVLGHIVYAKKLMDKIREDCPDTLKTSVPPQNVSTPTSSETVQSVRRLLGRLSATVIGSGGEGETGAQQKKANQSDESLEDFVRRLEEGNVMKVLPIAGYLIHDVVKLYDKYQHENSVVHYVRPLPEEEVKQDIPETDLLDIAACRGGDGNIGQSGLMEELAKKLETDLSKFSELPAAKEVMSLMEDRELSSTVKHKLRDLEQLLTQLQDALCLPQSVESVLNQLEPILHTHVQAHSRQSTKRSDSPNEAPDTSCPLDTCLDASQKAVEDALLRHEQVSDQLYRTKCEYIGEYVAPFEATKSLQRQKQAWVTRADALRTALRRDFAYRGERVELRDTLLLPEGAELQTCLANARSVVERAKATLTSLPSAPTSDHVSPTASVSHSGRAAELRELVPQLSNARASSNSILKRVQPLQSEMRWIRITRVLREAVAVIHSANSFVQTSDKETSELERQQSKITAQPIKQLHSAVFKKCGPTTRARAPKRPPSSRRDTSLKREKVKAVHEISPEPTPHGEGQQSWCVEEADAKEASDWHWPSKCDADKEDPGRRRTGGGVEKSRASKRLQDEEEETVVATAGTTSAASMEGRVNLPEAVVSPLLKRRIKQLSSAK</sequence>
<reference evidence="2 3" key="2">
    <citation type="journal article" date="2012" name="Proc. Natl. Acad. Sci. U.S.A.">
        <title>Antigenic diversity is generated by distinct evolutionary mechanisms in African trypanosome species.</title>
        <authorList>
            <person name="Jackson A.P."/>
            <person name="Berry A."/>
            <person name="Aslett M."/>
            <person name="Allison H.C."/>
            <person name="Burton P."/>
            <person name="Vavrova-Anderson J."/>
            <person name="Brown R."/>
            <person name="Browne H."/>
            <person name="Corton N."/>
            <person name="Hauser H."/>
            <person name="Gamble J."/>
            <person name="Gilderthorp R."/>
            <person name="Marcello L."/>
            <person name="McQuillan J."/>
            <person name="Otto T.D."/>
            <person name="Quail M.A."/>
            <person name="Sanders M.J."/>
            <person name="van Tonder A."/>
            <person name="Ginger M.L."/>
            <person name="Field M.C."/>
            <person name="Barry J.D."/>
            <person name="Hertz-Fowler C."/>
            <person name="Berriman M."/>
        </authorList>
    </citation>
    <scope>NUCLEOTIDE SEQUENCE [LARGE SCALE GENOMIC DNA]</scope>
    <source>
        <strain evidence="2 3">IL3000</strain>
    </source>
</reference>
<name>F9W9E5_TRYCI</name>
<organism evidence="2 3">
    <name type="scientific">Trypanosoma congolense (strain IL3000)</name>
    <dbReference type="NCBI Taxonomy" id="1068625"/>
    <lineage>
        <taxon>Eukaryota</taxon>
        <taxon>Discoba</taxon>
        <taxon>Euglenozoa</taxon>
        <taxon>Kinetoplastea</taxon>
        <taxon>Metakinetoplastina</taxon>
        <taxon>Trypanosomatida</taxon>
        <taxon>Trypanosomatidae</taxon>
        <taxon>Trypanosoma</taxon>
        <taxon>Nannomonas</taxon>
    </lineage>
</organism>
<feature type="compositionally biased region" description="Low complexity" evidence="1">
    <location>
        <begin position="767"/>
        <end position="778"/>
    </location>
</feature>
<feature type="region of interest" description="Disordered" evidence="1">
    <location>
        <begin position="250"/>
        <end position="271"/>
    </location>
</feature>
<evidence type="ECO:0000256" key="1">
    <source>
        <dbReference type="SAM" id="MobiDB-lite"/>
    </source>
</evidence>
<feature type="compositionally biased region" description="Basic and acidic residues" evidence="1">
    <location>
        <begin position="751"/>
        <end position="760"/>
    </location>
</feature>
<keyword evidence="3" id="KW-1185">Reference proteome</keyword>
<feature type="region of interest" description="Disordered" evidence="1">
    <location>
        <begin position="427"/>
        <end position="451"/>
    </location>
</feature>
<feature type="compositionally biased region" description="Polar residues" evidence="1">
    <location>
        <begin position="260"/>
        <end position="270"/>
    </location>
</feature>
<feature type="compositionally biased region" description="Basic and acidic residues" evidence="1">
    <location>
        <begin position="684"/>
        <end position="702"/>
    </location>
</feature>
<evidence type="ECO:0000313" key="3">
    <source>
        <dbReference type="Proteomes" id="UP000000702"/>
    </source>
</evidence>
<dbReference type="AlphaFoldDB" id="F9W9E5"/>
<evidence type="ECO:0000313" key="2">
    <source>
        <dbReference type="EMBL" id="CCD13845.1"/>
    </source>
</evidence>
<reference evidence="3" key="1">
    <citation type="submission" date="2011-07" db="EMBL/GenBank/DDBJ databases">
        <title>Divergent evolution of antigenic variation in African trypanosomes.</title>
        <authorList>
            <person name="Jackson A.P."/>
            <person name="Berry A."/>
            <person name="Allison H.C."/>
            <person name="Burton P."/>
            <person name="Anderson J."/>
            <person name="Aslett M."/>
            <person name="Brown R."/>
            <person name="Corton N."/>
            <person name="Harris D."/>
            <person name="Hauser H."/>
            <person name="Gamble J."/>
            <person name="Gilderthorp R."/>
            <person name="McQuillan J."/>
            <person name="Quail M.A."/>
            <person name="Sanders M."/>
            <person name="Van Tonder A."/>
            <person name="Ginger M.L."/>
            <person name="Donelson J.E."/>
            <person name="Field M.C."/>
            <person name="Barry J.D."/>
            <person name="Berriman M."/>
            <person name="Hertz-Fowler C."/>
        </authorList>
    </citation>
    <scope>NUCLEOTIDE SEQUENCE [LARGE SCALE GENOMIC DNA]</scope>
    <source>
        <strain evidence="3">IL3000</strain>
    </source>
</reference>
<dbReference type="OMA" id="QWWGRRL"/>
<feature type="compositionally biased region" description="Basic and acidic residues" evidence="1">
    <location>
        <begin position="639"/>
        <end position="650"/>
    </location>
</feature>
<gene>
    <name evidence="2" type="ORF">TCIL3000_0_45360</name>
</gene>
<feature type="region of interest" description="Disordered" evidence="1">
    <location>
        <begin position="560"/>
        <end position="579"/>
    </location>
</feature>
<protein>
    <submittedName>
        <fullName evidence="2">WGS project CAEQ00000000 data, annotated contig 1854</fullName>
    </submittedName>
</protein>
<feature type="compositionally biased region" description="Polar residues" evidence="1">
    <location>
        <begin position="560"/>
        <end position="578"/>
    </location>
</feature>
<dbReference type="Proteomes" id="UP000000702">
    <property type="component" value="Unassembled WGS sequence"/>
</dbReference>
<feature type="compositionally biased region" description="Basic and acidic residues" evidence="1">
    <location>
        <begin position="720"/>
        <end position="743"/>
    </location>
</feature>
<proteinExistence type="predicted"/>
<accession>F9W9E5</accession>
<feature type="region of interest" description="Disordered" evidence="1">
    <location>
        <begin position="638"/>
        <end position="779"/>
    </location>
</feature>